<comment type="subcellular location">
    <subcellularLocation>
        <location evidence="1 9">Nucleus</location>
    </subcellularLocation>
</comment>
<dbReference type="Gene3D" id="6.10.250.2610">
    <property type="match status" value="1"/>
</dbReference>
<dbReference type="AlphaFoldDB" id="A0A9W9NSB6"/>
<evidence type="ECO:0000256" key="9">
    <source>
        <dbReference type="RuleBase" id="RU364144"/>
    </source>
</evidence>
<dbReference type="Pfam" id="PF10232">
    <property type="entry name" value="Med8"/>
    <property type="match status" value="1"/>
</dbReference>
<keyword evidence="5 9" id="KW-0010">Activator</keyword>
<dbReference type="GO" id="GO:0003712">
    <property type="term" value="F:transcription coregulator activity"/>
    <property type="evidence" value="ECO:0007669"/>
    <property type="project" value="InterPro"/>
</dbReference>
<dbReference type="GO" id="GO:0006357">
    <property type="term" value="P:regulation of transcription by RNA polymerase II"/>
    <property type="evidence" value="ECO:0007669"/>
    <property type="project" value="InterPro"/>
</dbReference>
<dbReference type="GO" id="GO:0000978">
    <property type="term" value="F:RNA polymerase II cis-regulatory region sequence-specific DNA binding"/>
    <property type="evidence" value="ECO:0007669"/>
    <property type="project" value="TreeGrafter"/>
</dbReference>
<keyword evidence="12" id="KW-1185">Reference proteome</keyword>
<evidence type="ECO:0000256" key="3">
    <source>
        <dbReference type="ARBA" id="ARBA00020637"/>
    </source>
</evidence>
<evidence type="ECO:0000256" key="10">
    <source>
        <dbReference type="SAM" id="MobiDB-lite"/>
    </source>
</evidence>
<gene>
    <name evidence="9" type="primary">MED8</name>
    <name evidence="11" type="ORF">N7468_006480</name>
</gene>
<dbReference type="Proteomes" id="UP001150941">
    <property type="component" value="Unassembled WGS sequence"/>
</dbReference>
<dbReference type="PANTHER" id="PTHR13074">
    <property type="entry name" value="MEDIATOR OF RNA POLYMERASE II TRANSCRIPTION SUBUNIT 8"/>
    <property type="match status" value="1"/>
</dbReference>
<accession>A0A9W9NSB6</accession>
<evidence type="ECO:0000256" key="8">
    <source>
        <dbReference type="ARBA" id="ARBA00031261"/>
    </source>
</evidence>
<evidence type="ECO:0000256" key="5">
    <source>
        <dbReference type="ARBA" id="ARBA00023159"/>
    </source>
</evidence>
<evidence type="ECO:0000256" key="7">
    <source>
        <dbReference type="ARBA" id="ARBA00023242"/>
    </source>
</evidence>
<evidence type="ECO:0000256" key="4">
    <source>
        <dbReference type="ARBA" id="ARBA00023015"/>
    </source>
</evidence>
<reference evidence="11" key="1">
    <citation type="submission" date="2022-11" db="EMBL/GenBank/DDBJ databases">
        <authorList>
            <person name="Petersen C."/>
        </authorList>
    </citation>
    <scope>NUCLEOTIDE SEQUENCE</scope>
    <source>
        <strain evidence="11">IBT 19713</strain>
    </source>
</reference>
<comment type="caution">
    <text evidence="11">The sequence shown here is derived from an EMBL/GenBank/DDBJ whole genome shotgun (WGS) entry which is preliminary data.</text>
</comment>
<dbReference type="EMBL" id="JAPQKS010000005">
    <property type="protein sequence ID" value="KAJ5225255.1"/>
    <property type="molecule type" value="Genomic_DNA"/>
</dbReference>
<evidence type="ECO:0000313" key="11">
    <source>
        <dbReference type="EMBL" id="KAJ5225255.1"/>
    </source>
</evidence>
<organism evidence="11 12">
    <name type="scientific">Penicillium chermesinum</name>
    <dbReference type="NCBI Taxonomy" id="63820"/>
    <lineage>
        <taxon>Eukaryota</taxon>
        <taxon>Fungi</taxon>
        <taxon>Dikarya</taxon>
        <taxon>Ascomycota</taxon>
        <taxon>Pezizomycotina</taxon>
        <taxon>Eurotiomycetes</taxon>
        <taxon>Eurotiomycetidae</taxon>
        <taxon>Eurotiales</taxon>
        <taxon>Aspergillaceae</taxon>
        <taxon>Penicillium</taxon>
    </lineage>
</organism>
<reference evidence="11" key="2">
    <citation type="journal article" date="2023" name="IMA Fungus">
        <title>Comparative genomic study of the Penicillium genus elucidates a diverse pangenome and 15 lateral gene transfer events.</title>
        <authorList>
            <person name="Petersen C."/>
            <person name="Sorensen T."/>
            <person name="Nielsen M.R."/>
            <person name="Sondergaard T.E."/>
            <person name="Sorensen J.L."/>
            <person name="Fitzpatrick D.A."/>
            <person name="Frisvad J.C."/>
            <person name="Nielsen K.L."/>
        </authorList>
    </citation>
    <scope>NUCLEOTIDE SEQUENCE</scope>
    <source>
        <strain evidence="11">IBT 19713</strain>
    </source>
</reference>
<dbReference type="PANTHER" id="PTHR13074:SF9">
    <property type="entry name" value="MEDIATOR OF RNA POLYMERASE II TRANSCRIPTION SUBUNIT 8"/>
    <property type="match status" value="1"/>
</dbReference>
<dbReference type="OrthoDB" id="5329317at2759"/>
<evidence type="ECO:0000256" key="6">
    <source>
        <dbReference type="ARBA" id="ARBA00023163"/>
    </source>
</evidence>
<feature type="region of interest" description="Disordered" evidence="10">
    <location>
        <begin position="1"/>
        <end position="22"/>
    </location>
</feature>
<dbReference type="GO" id="GO:0070847">
    <property type="term" value="C:core mediator complex"/>
    <property type="evidence" value="ECO:0007669"/>
    <property type="project" value="TreeGrafter"/>
</dbReference>
<protein>
    <recommendedName>
        <fullName evidence="3 9">Mediator of RNA polymerase II transcription subunit 8</fullName>
    </recommendedName>
    <alternativeName>
        <fullName evidence="8 9">Mediator complex subunit 8</fullName>
    </alternativeName>
</protein>
<keyword evidence="6 9" id="KW-0804">Transcription</keyword>
<keyword evidence="7 9" id="KW-0539">Nucleus</keyword>
<sequence>MVRNSSPMSLLPSHTNTRSSLQSQATIISNNLVSVSEHLSDHRDLLSSLVAYPGPDYPGRTQAGILEQLLRTKLDPRVEDWVARGRAAGSGSTPASAFTTSDAASVPAPSALAANDFKPLSDAELAELWAWAPVEANQEARRRNWGGNFTLEEREAGIENVVTGLKRQLEDDEGDEEDEEEEGDGDAEGEDEMEIVGVRRRSGAGTVEFDVAAPHHHKAEPVVPLPEILRYMTTGRMP</sequence>
<feature type="compositionally biased region" description="Acidic residues" evidence="10">
    <location>
        <begin position="170"/>
        <end position="194"/>
    </location>
</feature>
<comment type="function">
    <text evidence="9">Component of the Mediator complex, a coactivator involved in the regulated transcription of nearly all RNA polymerase II-dependent genes. Mediator functions as a bridge to convey information from gene-specific regulatory proteins to the basal RNA polymerase II transcription machinery. Mediator is recruited to promoters by direct interactions with regulatory proteins and serves as a scaffold for the assembly of a functional preinitiation complex with RNA polymerase II and the general transcription factors.</text>
</comment>
<keyword evidence="4 9" id="KW-0805">Transcription regulation</keyword>
<dbReference type="GO" id="GO:0016592">
    <property type="term" value="C:mediator complex"/>
    <property type="evidence" value="ECO:0007669"/>
    <property type="project" value="InterPro"/>
</dbReference>
<comment type="similarity">
    <text evidence="2 9">Belongs to the Mediator complex subunit 8 family.</text>
</comment>
<comment type="subunit">
    <text evidence="9">Component of the Mediator complex.</text>
</comment>
<evidence type="ECO:0000256" key="1">
    <source>
        <dbReference type="ARBA" id="ARBA00004123"/>
    </source>
</evidence>
<proteinExistence type="inferred from homology"/>
<evidence type="ECO:0000313" key="12">
    <source>
        <dbReference type="Proteomes" id="UP001150941"/>
    </source>
</evidence>
<dbReference type="InterPro" id="IPR019364">
    <property type="entry name" value="Mediatior_Med8_fun/met"/>
</dbReference>
<feature type="region of interest" description="Disordered" evidence="10">
    <location>
        <begin position="167"/>
        <end position="196"/>
    </location>
</feature>
<evidence type="ECO:0000256" key="2">
    <source>
        <dbReference type="ARBA" id="ARBA00005716"/>
    </source>
</evidence>
<name>A0A9W9NSB6_9EURO</name>